<evidence type="ECO:0000313" key="3">
    <source>
        <dbReference type="WBParaSite" id="EEL_0001012001-mRNA-1"/>
    </source>
</evidence>
<dbReference type="STRING" id="1147741.A0A0R3S5Q1"/>
<dbReference type="InterPro" id="IPR011990">
    <property type="entry name" value="TPR-like_helical_dom_sf"/>
</dbReference>
<keyword evidence="1" id="KW-0472">Membrane</keyword>
<dbReference type="Proteomes" id="UP000050640">
    <property type="component" value="Unplaced"/>
</dbReference>
<sequence length="149" mass="17578">MAKIGSTATAVEAERHRSEGNDHFRSFRYHNAIKSYTRSLECYETSPVLANRAQAYLNTRQYILAFFICYFICLNLLQFFFLRTKLEPLFLLLNKLSELFNNKMDKKTYEITVVESKICDLKNIQISSLKFDRNFDDDIVEIFKRCSLT</sequence>
<proteinExistence type="predicted"/>
<keyword evidence="2" id="KW-1185">Reference proteome</keyword>
<dbReference type="Gene3D" id="1.25.40.10">
    <property type="entry name" value="Tetratricopeptide repeat domain"/>
    <property type="match status" value="1"/>
</dbReference>
<evidence type="ECO:0000313" key="2">
    <source>
        <dbReference type="Proteomes" id="UP000050640"/>
    </source>
</evidence>
<name>A0A0R3S5Q1_9BILA</name>
<reference evidence="3" key="1">
    <citation type="submission" date="2017-02" db="UniProtKB">
        <authorList>
            <consortium name="WormBaseParasite"/>
        </authorList>
    </citation>
    <scope>IDENTIFICATION</scope>
</reference>
<protein>
    <submittedName>
        <fullName evidence="3">TPR_REGION domain-containing protein</fullName>
    </submittedName>
</protein>
<dbReference type="SUPFAM" id="SSF48452">
    <property type="entry name" value="TPR-like"/>
    <property type="match status" value="1"/>
</dbReference>
<evidence type="ECO:0000256" key="1">
    <source>
        <dbReference type="SAM" id="Phobius"/>
    </source>
</evidence>
<dbReference type="WBParaSite" id="EEL_0001012001-mRNA-1">
    <property type="protein sequence ID" value="EEL_0001012001-mRNA-1"/>
    <property type="gene ID" value="EEL_0001012001"/>
</dbReference>
<keyword evidence="1" id="KW-0812">Transmembrane</keyword>
<feature type="transmembrane region" description="Helical" evidence="1">
    <location>
        <begin position="62"/>
        <end position="82"/>
    </location>
</feature>
<accession>A0A0R3S5Q1</accession>
<organism evidence="2 3">
    <name type="scientific">Elaeophora elaphi</name>
    <dbReference type="NCBI Taxonomy" id="1147741"/>
    <lineage>
        <taxon>Eukaryota</taxon>
        <taxon>Metazoa</taxon>
        <taxon>Ecdysozoa</taxon>
        <taxon>Nematoda</taxon>
        <taxon>Chromadorea</taxon>
        <taxon>Rhabditida</taxon>
        <taxon>Spirurina</taxon>
        <taxon>Spiruromorpha</taxon>
        <taxon>Filarioidea</taxon>
        <taxon>Onchocercidae</taxon>
        <taxon>Elaeophora</taxon>
    </lineage>
</organism>
<dbReference type="AlphaFoldDB" id="A0A0R3S5Q1"/>
<keyword evidence="1" id="KW-1133">Transmembrane helix</keyword>